<dbReference type="InterPro" id="IPR053932">
    <property type="entry name" value="GeBP-like_DBD"/>
</dbReference>
<name>A0AAU9P3A5_9ASTR</name>
<evidence type="ECO:0000313" key="5">
    <source>
        <dbReference type="Proteomes" id="UP001157418"/>
    </source>
</evidence>
<comment type="similarity">
    <text evidence="1">Belongs to the GeBP family.</text>
</comment>
<dbReference type="Proteomes" id="UP001157418">
    <property type="component" value="Unassembled WGS sequence"/>
</dbReference>
<evidence type="ECO:0000313" key="4">
    <source>
        <dbReference type="EMBL" id="CAH1444456.1"/>
    </source>
</evidence>
<evidence type="ECO:0000259" key="3">
    <source>
        <dbReference type="Pfam" id="PF04504"/>
    </source>
</evidence>
<dbReference type="EMBL" id="CAKMRJ010005523">
    <property type="protein sequence ID" value="CAH1444456.1"/>
    <property type="molecule type" value="Genomic_DNA"/>
</dbReference>
<sequence>MADANPKPLPLDGGDPPNESNKTVSDSASAIAAGGSPPSKHPNESSDSNENEIEDTATSKPKNEEIKEVEIDNIDIMNEILEYRNRKGGCPGNNPDDFRRFCYPYIFLGIGNARGWIKKMKEIKNKFNRESAPTEEVDKNEFDLWKKIWGNE</sequence>
<accession>A0AAU9P3A5</accession>
<comment type="caution">
    <text evidence="4">The sequence shown here is derived from an EMBL/GenBank/DDBJ whole genome shotgun (WGS) entry which is preliminary data.</text>
</comment>
<evidence type="ECO:0000256" key="1">
    <source>
        <dbReference type="ARBA" id="ARBA00010820"/>
    </source>
</evidence>
<organism evidence="4 5">
    <name type="scientific">Lactuca virosa</name>
    <dbReference type="NCBI Taxonomy" id="75947"/>
    <lineage>
        <taxon>Eukaryota</taxon>
        <taxon>Viridiplantae</taxon>
        <taxon>Streptophyta</taxon>
        <taxon>Embryophyta</taxon>
        <taxon>Tracheophyta</taxon>
        <taxon>Spermatophyta</taxon>
        <taxon>Magnoliopsida</taxon>
        <taxon>eudicotyledons</taxon>
        <taxon>Gunneridae</taxon>
        <taxon>Pentapetalae</taxon>
        <taxon>asterids</taxon>
        <taxon>campanulids</taxon>
        <taxon>Asterales</taxon>
        <taxon>Asteraceae</taxon>
        <taxon>Cichorioideae</taxon>
        <taxon>Cichorieae</taxon>
        <taxon>Lactucinae</taxon>
        <taxon>Lactuca</taxon>
    </lineage>
</organism>
<gene>
    <name evidence="4" type="ORF">LVIROSA_LOCUS30283</name>
</gene>
<feature type="compositionally biased region" description="Low complexity" evidence="2">
    <location>
        <begin position="27"/>
        <end position="38"/>
    </location>
</feature>
<proteinExistence type="inferred from homology"/>
<feature type="region of interest" description="Disordered" evidence="2">
    <location>
        <begin position="1"/>
        <end position="67"/>
    </location>
</feature>
<keyword evidence="5" id="KW-1185">Reference proteome</keyword>
<evidence type="ECO:0000256" key="2">
    <source>
        <dbReference type="SAM" id="MobiDB-lite"/>
    </source>
</evidence>
<dbReference type="Pfam" id="PF04504">
    <property type="entry name" value="GeBP-like_DBD"/>
    <property type="match status" value="1"/>
</dbReference>
<reference evidence="4 5" key="1">
    <citation type="submission" date="2022-01" db="EMBL/GenBank/DDBJ databases">
        <authorList>
            <person name="Xiong W."/>
            <person name="Schranz E."/>
        </authorList>
    </citation>
    <scope>NUCLEOTIDE SEQUENCE [LARGE SCALE GENOMIC DNA]</scope>
</reference>
<feature type="domain" description="Glabrous enhancer-binding protein-like DBD" evidence="3">
    <location>
        <begin position="71"/>
        <end position="150"/>
    </location>
</feature>
<dbReference type="AlphaFoldDB" id="A0AAU9P3A5"/>
<protein>
    <recommendedName>
        <fullName evidence="3">Glabrous enhancer-binding protein-like DBD domain-containing protein</fullName>
    </recommendedName>
</protein>